<evidence type="ECO:0000313" key="3">
    <source>
        <dbReference type="EMBL" id="PNX55560.1"/>
    </source>
</evidence>
<dbReference type="STRING" id="57577.A0A2K3JNI1"/>
<keyword evidence="2" id="KW-0040">ANK repeat</keyword>
<comment type="subcellular location">
    <subcellularLocation>
        <location evidence="1">Cell membrane</location>
        <topology evidence="1">Peripheral membrane protein</topology>
        <orientation evidence="1">Cytoplasmic side</orientation>
    </subcellularLocation>
</comment>
<name>A0A2K3JNI1_TRIPR</name>
<comment type="caution">
    <text evidence="3">The sequence shown here is derived from an EMBL/GenBank/DDBJ whole genome shotgun (WGS) entry which is preliminary data.</text>
</comment>
<evidence type="ECO:0000256" key="2">
    <source>
        <dbReference type="PROSITE-ProRule" id="PRU00023"/>
    </source>
</evidence>
<dbReference type="Proteomes" id="UP000236291">
    <property type="component" value="Unassembled WGS sequence"/>
</dbReference>
<evidence type="ECO:0000313" key="4">
    <source>
        <dbReference type="Proteomes" id="UP000236291"/>
    </source>
</evidence>
<dbReference type="Gene3D" id="1.25.40.20">
    <property type="entry name" value="Ankyrin repeat-containing domain"/>
    <property type="match status" value="1"/>
</dbReference>
<dbReference type="PROSITE" id="PS50297">
    <property type="entry name" value="ANK_REP_REGION"/>
    <property type="match status" value="1"/>
</dbReference>
<sequence length="172" mass="19402">WVDDSLLEYKLLHRFIESGEWNEAKAFMNRDETAMFSTSSSGRTILHIAVIVGHEEIVKKLIKEGKDKLLKMRDKRGYTALALVAELTGNINIAKCLVEKKGHEGIRQELLSMKNNDGEIPVLLAAAKGNKEMTEYLYAKTRLEDLADKNSHKTVLLLTRCINAEIFGIISN</sequence>
<reference evidence="3 4" key="2">
    <citation type="journal article" date="2017" name="Front. Plant Sci.">
        <title>Gene Classification and Mining of Molecular Markers Useful in Red Clover (Trifolium pratense) Breeding.</title>
        <authorList>
            <person name="Istvanek J."/>
            <person name="Dluhosova J."/>
            <person name="Dluhos P."/>
            <person name="Patkova L."/>
            <person name="Nedelnik J."/>
            <person name="Repkova J."/>
        </authorList>
    </citation>
    <scope>NUCLEOTIDE SEQUENCE [LARGE SCALE GENOMIC DNA]</scope>
    <source>
        <strain evidence="4">cv. Tatra</strain>
        <tissue evidence="3">Young leaves</tissue>
    </source>
</reference>
<feature type="non-terminal residue" evidence="3">
    <location>
        <position position="1"/>
    </location>
</feature>
<dbReference type="SUPFAM" id="SSF48403">
    <property type="entry name" value="Ankyrin repeat"/>
    <property type="match status" value="1"/>
</dbReference>
<dbReference type="EMBL" id="ASHM01071979">
    <property type="protein sequence ID" value="PNX55560.1"/>
    <property type="molecule type" value="Genomic_DNA"/>
</dbReference>
<accession>A0A2K3JNI1</accession>
<protein>
    <submittedName>
        <fullName evidence="3">Ankyrin repeat-containing protein</fullName>
    </submittedName>
</protein>
<dbReference type="SMART" id="SM00248">
    <property type="entry name" value="ANK"/>
    <property type="match status" value="3"/>
</dbReference>
<organism evidence="3 4">
    <name type="scientific">Trifolium pratense</name>
    <name type="common">Red clover</name>
    <dbReference type="NCBI Taxonomy" id="57577"/>
    <lineage>
        <taxon>Eukaryota</taxon>
        <taxon>Viridiplantae</taxon>
        <taxon>Streptophyta</taxon>
        <taxon>Embryophyta</taxon>
        <taxon>Tracheophyta</taxon>
        <taxon>Spermatophyta</taxon>
        <taxon>Magnoliopsida</taxon>
        <taxon>eudicotyledons</taxon>
        <taxon>Gunneridae</taxon>
        <taxon>Pentapetalae</taxon>
        <taxon>rosids</taxon>
        <taxon>fabids</taxon>
        <taxon>Fabales</taxon>
        <taxon>Fabaceae</taxon>
        <taxon>Papilionoideae</taxon>
        <taxon>50 kb inversion clade</taxon>
        <taxon>NPAAA clade</taxon>
        <taxon>Hologalegina</taxon>
        <taxon>IRL clade</taxon>
        <taxon>Trifolieae</taxon>
        <taxon>Trifolium</taxon>
    </lineage>
</organism>
<dbReference type="InterPro" id="IPR002110">
    <property type="entry name" value="Ankyrin_rpt"/>
</dbReference>
<dbReference type="PANTHER" id="PTHR24121">
    <property type="entry name" value="NO MECHANORECEPTOR POTENTIAL C, ISOFORM D-RELATED"/>
    <property type="match status" value="1"/>
</dbReference>
<proteinExistence type="predicted"/>
<dbReference type="AlphaFoldDB" id="A0A2K3JNI1"/>
<feature type="repeat" description="ANK" evidence="2">
    <location>
        <begin position="41"/>
        <end position="67"/>
    </location>
</feature>
<dbReference type="Pfam" id="PF12796">
    <property type="entry name" value="Ank_2"/>
    <property type="match status" value="2"/>
</dbReference>
<dbReference type="GO" id="GO:0005886">
    <property type="term" value="C:plasma membrane"/>
    <property type="evidence" value="ECO:0007669"/>
    <property type="project" value="UniProtKB-SubCell"/>
</dbReference>
<reference evidence="3 4" key="1">
    <citation type="journal article" date="2014" name="Am. J. Bot.">
        <title>Genome assembly and annotation for red clover (Trifolium pratense; Fabaceae).</title>
        <authorList>
            <person name="Istvanek J."/>
            <person name="Jaros M."/>
            <person name="Krenek A."/>
            <person name="Repkova J."/>
        </authorList>
    </citation>
    <scope>NUCLEOTIDE SEQUENCE [LARGE SCALE GENOMIC DNA]</scope>
    <source>
        <strain evidence="4">cv. Tatra</strain>
        <tissue evidence="3">Young leaves</tissue>
    </source>
</reference>
<dbReference type="InterPro" id="IPR036770">
    <property type="entry name" value="Ankyrin_rpt-contain_sf"/>
</dbReference>
<evidence type="ECO:0000256" key="1">
    <source>
        <dbReference type="ARBA" id="ARBA00004413"/>
    </source>
</evidence>
<dbReference type="PANTHER" id="PTHR24121:SF16">
    <property type="entry name" value="NON-SPECIFIC SERINE_THREONINE PROTEIN KINASE"/>
    <property type="match status" value="1"/>
</dbReference>
<dbReference type="PROSITE" id="PS50088">
    <property type="entry name" value="ANK_REPEAT"/>
    <property type="match status" value="1"/>
</dbReference>
<gene>
    <name evidence="3" type="ORF">L195_g049189</name>
</gene>